<dbReference type="RefSeq" id="WP_376884235.1">
    <property type="nucleotide sequence ID" value="NZ_JBHUHR010000015.1"/>
</dbReference>
<dbReference type="Pfam" id="PF07715">
    <property type="entry name" value="Plug"/>
    <property type="match status" value="1"/>
</dbReference>
<dbReference type="Pfam" id="PF13801">
    <property type="entry name" value="Metal_resist"/>
    <property type="match status" value="1"/>
</dbReference>
<keyword evidence="1" id="KW-0472">Membrane</keyword>
<feature type="chain" id="PRO_5046558638" evidence="2">
    <location>
        <begin position="19"/>
        <end position="250"/>
    </location>
</feature>
<keyword evidence="1" id="KW-1134">Transmembrane beta strand</keyword>
<evidence type="ECO:0000259" key="3">
    <source>
        <dbReference type="Pfam" id="PF07715"/>
    </source>
</evidence>
<comment type="similarity">
    <text evidence="1">Belongs to the TonB-dependent receptor family.</text>
</comment>
<dbReference type="InterPro" id="IPR023997">
    <property type="entry name" value="TonB-dep_OMP_SusC/RagA_CS"/>
</dbReference>
<organism evidence="4 5">
    <name type="scientific">Belliella marina</name>
    <dbReference type="NCBI Taxonomy" id="1644146"/>
    <lineage>
        <taxon>Bacteria</taxon>
        <taxon>Pseudomonadati</taxon>
        <taxon>Bacteroidota</taxon>
        <taxon>Cytophagia</taxon>
        <taxon>Cytophagales</taxon>
        <taxon>Cyclobacteriaceae</taxon>
        <taxon>Belliella</taxon>
    </lineage>
</organism>
<dbReference type="Proteomes" id="UP001597361">
    <property type="component" value="Unassembled WGS sequence"/>
</dbReference>
<dbReference type="Gene3D" id="2.170.130.10">
    <property type="entry name" value="TonB-dependent receptor, plug domain"/>
    <property type="match status" value="1"/>
</dbReference>
<feature type="domain" description="TonB-dependent receptor plug" evidence="3">
    <location>
        <begin position="144"/>
        <end position="235"/>
    </location>
</feature>
<dbReference type="InterPro" id="IPR037066">
    <property type="entry name" value="Plug_dom_sf"/>
</dbReference>
<reference evidence="5" key="1">
    <citation type="journal article" date="2019" name="Int. J. Syst. Evol. Microbiol.">
        <title>The Global Catalogue of Microorganisms (GCM) 10K type strain sequencing project: providing services to taxonomists for standard genome sequencing and annotation.</title>
        <authorList>
            <consortium name="The Broad Institute Genomics Platform"/>
            <consortium name="The Broad Institute Genome Sequencing Center for Infectious Disease"/>
            <person name="Wu L."/>
            <person name="Ma J."/>
        </authorList>
    </citation>
    <scope>NUCLEOTIDE SEQUENCE [LARGE SCALE GENOMIC DNA]</scope>
    <source>
        <strain evidence="5">CGMCC 1.15180</strain>
    </source>
</reference>
<dbReference type="Gene3D" id="1.20.120.1490">
    <property type="match status" value="1"/>
</dbReference>
<proteinExistence type="inferred from homology"/>
<evidence type="ECO:0000256" key="2">
    <source>
        <dbReference type="SAM" id="SignalP"/>
    </source>
</evidence>
<keyword evidence="1" id="KW-0813">Transport</keyword>
<evidence type="ECO:0000256" key="1">
    <source>
        <dbReference type="PROSITE-ProRule" id="PRU01360"/>
    </source>
</evidence>
<protein>
    <submittedName>
        <fullName evidence="4">TonB-dependent receptor plug domain-containing protein</fullName>
    </submittedName>
</protein>
<keyword evidence="4" id="KW-0675">Receptor</keyword>
<dbReference type="InterPro" id="IPR012910">
    <property type="entry name" value="Plug_dom"/>
</dbReference>
<dbReference type="PROSITE" id="PS52016">
    <property type="entry name" value="TONB_DEPENDENT_REC_3"/>
    <property type="match status" value="1"/>
</dbReference>
<dbReference type="InterPro" id="IPR025961">
    <property type="entry name" value="Metal_resist"/>
</dbReference>
<keyword evidence="1" id="KW-0998">Cell outer membrane</keyword>
<evidence type="ECO:0000313" key="5">
    <source>
        <dbReference type="Proteomes" id="UP001597361"/>
    </source>
</evidence>
<accession>A0ABW4VLA7</accession>
<dbReference type="InterPro" id="IPR039426">
    <property type="entry name" value="TonB-dep_rcpt-like"/>
</dbReference>
<comment type="caution">
    <text evidence="4">The sequence shown here is derived from an EMBL/GenBank/DDBJ whole genome shotgun (WGS) entry which is preliminary data.</text>
</comment>
<keyword evidence="1" id="KW-0812">Transmembrane</keyword>
<gene>
    <name evidence="4" type="ORF">ACFSKL_05605</name>
</gene>
<dbReference type="SUPFAM" id="SSF56935">
    <property type="entry name" value="Porins"/>
    <property type="match status" value="1"/>
</dbReference>
<name>A0ABW4VLA7_9BACT</name>
<dbReference type="NCBIfam" id="TIGR04057">
    <property type="entry name" value="SusC_RagA_signa"/>
    <property type="match status" value="1"/>
</dbReference>
<keyword evidence="5" id="KW-1185">Reference proteome</keyword>
<keyword evidence="2" id="KW-0732">Signal</keyword>
<evidence type="ECO:0000313" key="4">
    <source>
        <dbReference type="EMBL" id="MFD2034257.1"/>
    </source>
</evidence>
<comment type="subcellular location">
    <subcellularLocation>
        <location evidence="1">Cell outer membrane</location>
        <topology evidence="1">Multi-pass membrane protein</topology>
    </subcellularLocation>
</comment>
<dbReference type="EMBL" id="JBHUHR010000015">
    <property type="protein sequence ID" value="MFD2034257.1"/>
    <property type="molecule type" value="Genomic_DNA"/>
</dbReference>
<sequence>MKKLFTVYLLLLAGMVQGQDLFQGSLFPAELIMKNRETISLSDQQAEKIKAIHSKNAGEFSTLRWDLDAENEKLKKILQEPKINSEAAQKQMDKVLNLENQLKKKQFSNLLSIRNELNEEQATQLAKFSKPSISVTGYKGNGRIEGISTNNSVSVFSGTPSYSSADGEKKSTSIVLRGTNSLSGENQPLYILKKDGKDTVIKDMKDINPNDIESITVLKDATATSQYGPKASNGVIIITLKKGADFKYEK</sequence>
<feature type="signal peptide" evidence="2">
    <location>
        <begin position="1"/>
        <end position="18"/>
    </location>
</feature>